<evidence type="ECO:0008006" key="8">
    <source>
        <dbReference type="Google" id="ProtNLM"/>
    </source>
</evidence>
<dbReference type="InterPro" id="IPR001950">
    <property type="entry name" value="SUI1"/>
</dbReference>
<evidence type="ECO:0000256" key="1">
    <source>
        <dbReference type="ARBA" id="ARBA00010359"/>
    </source>
</evidence>
<protein>
    <recommendedName>
        <fullName evidence="8">Ligatin</fullName>
    </recommendedName>
</protein>
<dbReference type="InterPro" id="IPR048248">
    <property type="entry name" value="PUA_eIF2d-like"/>
</dbReference>
<dbReference type="InterPro" id="IPR004521">
    <property type="entry name" value="Uncharacterised_CHP00451"/>
</dbReference>
<dbReference type="PROSITE" id="PS51925">
    <property type="entry name" value="SWIB_MDM2"/>
    <property type="match status" value="1"/>
</dbReference>
<evidence type="ECO:0000256" key="3">
    <source>
        <dbReference type="SAM" id="MobiDB-lite"/>
    </source>
</evidence>
<dbReference type="Proteomes" id="UP000605846">
    <property type="component" value="Unassembled WGS sequence"/>
</dbReference>
<dbReference type="CDD" id="cd11608">
    <property type="entry name" value="eIF2D_C"/>
    <property type="match status" value="1"/>
</dbReference>
<dbReference type="InterPro" id="IPR036885">
    <property type="entry name" value="SWIB_MDM2_dom_sf"/>
</dbReference>
<feature type="compositionally biased region" description="Acidic residues" evidence="3">
    <location>
        <begin position="198"/>
        <end position="209"/>
    </location>
</feature>
<dbReference type="PANTHER" id="PTHR12217">
    <property type="entry name" value="EUKARYOTIC TRANSLATION INITIATION FACTOR 2D"/>
    <property type="match status" value="1"/>
</dbReference>
<dbReference type="AlphaFoldDB" id="A0A8H7BNX4"/>
<dbReference type="EMBL" id="JABAYA010000067">
    <property type="protein sequence ID" value="KAF7727001.1"/>
    <property type="molecule type" value="Genomic_DNA"/>
</dbReference>
<dbReference type="FunFam" id="3.30.780.10:FF:000008">
    <property type="entry name" value="eukaryotic translation initiation factor 2D"/>
    <property type="match status" value="1"/>
</dbReference>
<dbReference type="InterPro" id="IPR036877">
    <property type="entry name" value="SUI1_dom_sf"/>
</dbReference>
<comment type="caution">
    <text evidence="6">The sequence shown here is derived from an EMBL/GenBank/DDBJ whole genome shotgun (WGS) entry which is preliminary data.</text>
</comment>
<feature type="domain" description="DM2" evidence="5">
    <location>
        <begin position="362"/>
        <end position="446"/>
    </location>
</feature>
<feature type="domain" description="SUI1" evidence="4">
    <location>
        <begin position="470"/>
        <end position="546"/>
    </location>
</feature>
<dbReference type="GO" id="GO:0003743">
    <property type="term" value="F:translation initiation factor activity"/>
    <property type="evidence" value="ECO:0007669"/>
    <property type="project" value="InterPro"/>
</dbReference>
<dbReference type="GO" id="GO:0003723">
    <property type="term" value="F:RNA binding"/>
    <property type="evidence" value="ECO:0007669"/>
    <property type="project" value="InterPro"/>
</dbReference>
<organism evidence="6 7">
    <name type="scientific">Apophysomyces ossiformis</name>
    <dbReference type="NCBI Taxonomy" id="679940"/>
    <lineage>
        <taxon>Eukaryota</taxon>
        <taxon>Fungi</taxon>
        <taxon>Fungi incertae sedis</taxon>
        <taxon>Mucoromycota</taxon>
        <taxon>Mucoromycotina</taxon>
        <taxon>Mucoromycetes</taxon>
        <taxon>Mucorales</taxon>
        <taxon>Mucorineae</taxon>
        <taxon>Mucoraceae</taxon>
        <taxon>Apophysomyces</taxon>
    </lineage>
</organism>
<keyword evidence="7" id="KW-1185">Reference proteome</keyword>
<dbReference type="InterPro" id="IPR015947">
    <property type="entry name" value="PUA-like_sf"/>
</dbReference>
<dbReference type="NCBIfam" id="TIGR00451">
    <property type="entry name" value="unchar_dom_2"/>
    <property type="match status" value="1"/>
</dbReference>
<gene>
    <name evidence="6" type="ORF">EC973_008114</name>
</gene>
<dbReference type="Pfam" id="PF17832">
    <property type="entry name" value="Pre-PUA"/>
    <property type="match status" value="1"/>
</dbReference>
<dbReference type="SUPFAM" id="SSF55159">
    <property type="entry name" value="eIF1-like"/>
    <property type="match status" value="1"/>
</dbReference>
<dbReference type="Pfam" id="PF26291">
    <property type="entry name" value="SWIB_eIF2D"/>
    <property type="match status" value="1"/>
</dbReference>
<dbReference type="PROSITE" id="PS50296">
    <property type="entry name" value="SUI1"/>
    <property type="match status" value="1"/>
</dbReference>
<dbReference type="PROSITE" id="PS50890">
    <property type="entry name" value="PUA"/>
    <property type="match status" value="1"/>
</dbReference>
<evidence type="ECO:0000313" key="7">
    <source>
        <dbReference type="Proteomes" id="UP000605846"/>
    </source>
</evidence>
<sequence>MFKKPLTNLKSFSPLRSSDRRRFQNEAYDAYPQLKEKCSQEGAMPLMPDTLQSAKFSTHIGTPGVVYVGDKNPLWIKINDHKPIPTVYTLWQHVDCLPILYTWGPVVRKLMEGADLMIPGLVPGPDGKLPNVDKDDLVAITIKGYPYPLAVGTMALPTSEIRPRSGMKGKAVHVIHVYHDYLWAMGDKSEPAEFQNTSDDESYQEDETEERVPKEEVTTQEVKDTNSVQLSTSDIDDLLKKSLLQALQFKMTPDNASTVLPLSVSNFYTTYILPSRPIDVGSEVDIKKSSWKKVQKFLKAMEKTGILKLKDQRGEAFVSSVNWSHPDFQGLKAYKSMESSEASKPVKEKESATTPTQTEIVDIYKPMGSTIALFVSEKQKTDTMYTAAEVRKILMDYIKNQNLVEPRNQRMVKIDALLCDALLAKAEYNTIDRLARDDLVQRLLSKMQPFHMLTLPGKESVLCKGKPKAVEITQEIRQGRKTVTRVTGMEGFGLDVEELCRELTKLCASSATHNPIHGSSPKNPMHEIMVQGPQIKHVSELLLGKGVPKRFIMIDDKTSKKGKGKK</sequence>
<dbReference type="CDD" id="cd21156">
    <property type="entry name" value="PUA_eIF2d-like"/>
    <property type="match status" value="1"/>
</dbReference>
<evidence type="ECO:0000256" key="2">
    <source>
        <dbReference type="ARBA" id="ARBA00022490"/>
    </source>
</evidence>
<dbReference type="Pfam" id="PF01253">
    <property type="entry name" value="SUI1"/>
    <property type="match status" value="1"/>
</dbReference>
<dbReference type="InterPro" id="IPR039757">
    <property type="entry name" value="EIF2D"/>
</dbReference>
<dbReference type="PANTHER" id="PTHR12217:SF4">
    <property type="entry name" value="EUKARYOTIC TRANSLATION INITIATION FACTOR 2D"/>
    <property type="match status" value="1"/>
</dbReference>
<comment type="similarity">
    <text evidence="1">Belongs to the eIF2D family.</text>
</comment>
<dbReference type="SUPFAM" id="SSF88697">
    <property type="entry name" value="PUA domain-like"/>
    <property type="match status" value="1"/>
</dbReference>
<dbReference type="InterPro" id="IPR041366">
    <property type="entry name" value="Pre-PUA"/>
</dbReference>
<dbReference type="Gene3D" id="1.10.245.10">
    <property type="entry name" value="SWIB/MDM2 domain"/>
    <property type="match status" value="1"/>
</dbReference>
<dbReference type="InterPro" id="IPR039759">
    <property type="entry name" value="eIF2D_SUI1"/>
</dbReference>
<dbReference type="SUPFAM" id="SSF47592">
    <property type="entry name" value="SWIB/MDM2 domain"/>
    <property type="match status" value="1"/>
</dbReference>
<dbReference type="GO" id="GO:0001731">
    <property type="term" value="P:formation of translation preinitiation complex"/>
    <property type="evidence" value="ECO:0007669"/>
    <property type="project" value="InterPro"/>
</dbReference>
<evidence type="ECO:0000259" key="4">
    <source>
        <dbReference type="PROSITE" id="PS50296"/>
    </source>
</evidence>
<proteinExistence type="inferred from homology"/>
<accession>A0A8H7BNX4</accession>
<dbReference type="InterPro" id="IPR003121">
    <property type="entry name" value="SWIB_MDM2_domain"/>
</dbReference>
<dbReference type="Gene3D" id="3.10.400.20">
    <property type="match status" value="1"/>
</dbReference>
<name>A0A8H7BNX4_9FUNG</name>
<dbReference type="OrthoDB" id="199771at2759"/>
<dbReference type="InterPro" id="IPR058886">
    <property type="entry name" value="SWIB_eIF2D"/>
</dbReference>
<evidence type="ECO:0000313" key="6">
    <source>
        <dbReference type="EMBL" id="KAF7727001.1"/>
    </source>
</evidence>
<dbReference type="Pfam" id="PF26292">
    <property type="entry name" value="PUA_elF2D"/>
    <property type="match status" value="1"/>
</dbReference>
<feature type="region of interest" description="Disordered" evidence="3">
    <location>
        <begin position="192"/>
        <end position="225"/>
    </location>
</feature>
<dbReference type="Gene3D" id="3.30.780.10">
    <property type="entry name" value="SUI1-like domain"/>
    <property type="match status" value="1"/>
</dbReference>
<dbReference type="InterPro" id="IPR057429">
    <property type="entry name" value="WH_eIF2D"/>
</dbReference>
<keyword evidence="2" id="KW-0963">Cytoplasm</keyword>
<dbReference type="Pfam" id="PF25304">
    <property type="entry name" value="WHD_eIF2D"/>
    <property type="match status" value="1"/>
</dbReference>
<feature type="compositionally biased region" description="Basic and acidic residues" evidence="3">
    <location>
        <begin position="210"/>
        <end position="224"/>
    </location>
</feature>
<reference evidence="6" key="1">
    <citation type="submission" date="2020-01" db="EMBL/GenBank/DDBJ databases">
        <title>Genome Sequencing of Three Apophysomyces-Like Fungal Strains Confirms a Novel Fungal Genus in the Mucoromycota with divergent Burkholderia-like Endosymbiotic Bacteria.</title>
        <authorList>
            <person name="Stajich J.E."/>
            <person name="Macias A.M."/>
            <person name="Carter-House D."/>
            <person name="Lovett B."/>
            <person name="Kasson L.R."/>
            <person name="Berry K."/>
            <person name="Grigoriev I."/>
            <person name="Chang Y."/>
            <person name="Spatafora J."/>
            <person name="Kasson M.T."/>
        </authorList>
    </citation>
    <scope>NUCLEOTIDE SEQUENCE</scope>
    <source>
        <strain evidence="6">NRRL A-21654</strain>
    </source>
</reference>
<evidence type="ECO:0000259" key="5">
    <source>
        <dbReference type="PROSITE" id="PS51925"/>
    </source>
</evidence>